<reference evidence="2" key="1">
    <citation type="submission" date="2021-02" db="EMBL/GenBank/DDBJ databases">
        <authorList>
            <person name="Dougan E. K."/>
            <person name="Rhodes N."/>
            <person name="Thang M."/>
            <person name="Chan C."/>
        </authorList>
    </citation>
    <scope>NUCLEOTIDE SEQUENCE</scope>
</reference>
<comment type="caution">
    <text evidence="2">The sequence shown here is derived from an EMBL/GenBank/DDBJ whole genome shotgun (WGS) entry which is preliminary data.</text>
</comment>
<evidence type="ECO:0000256" key="1">
    <source>
        <dbReference type="SAM" id="MobiDB-lite"/>
    </source>
</evidence>
<evidence type="ECO:0000313" key="2">
    <source>
        <dbReference type="EMBL" id="CAE8637538.1"/>
    </source>
</evidence>
<evidence type="ECO:0000313" key="3">
    <source>
        <dbReference type="Proteomes" id="UP000654075"/>
    </source>
</evidence>
<dbReference type="EMBL" id="CAJNNV010031715">
    <property type="protein sequence ID" value="CAE8637538.1"/>
    <property type="molecule type" value="Genomic_DNA"/>
</dbReference>
<accession>A0A813HHA3</accession>
<feature type="non-terminal residue" evidence="2">
    <location>
        <position position="1"/>
    </location>
</feature>
<feature type="region of interest" description="Disordered" evidence="1">
    <location>
        <begin position="168"/>
        <end position="243"/>
    </location>
</feature>
<proteinExistence type="predicted"/>
<name>A0A813HHA3_POLGL</name>
<sequence length="243" mass="24763">AIEEAASEEEVAIEEAASEEETEKTTGSLPLGPAVEGIPGSVGAPEASLRGECPFHRRRPVDTAATGWKDAIGEIEVLPPALARGVSITGIPLVPADQQVNLQVASVEESTLFPEGGGEAPPGDLAARFPRRRGAGMSLLPKLSSFGTRSPPVGMRLPSFPRELRWPAPAKAVGRPPGNFGPVGATVAARGADSPSASYSYTDDEEGSFENAPQDPKAASVAPRPGGAAAAPNGSAADKSSPV</sequence>
<feature type="compositionally biased region" description="Acidic residues" evidence="1">
    <location>
        <begin position="1"/>
        <end position="22"/>
    </location>
</feature>
<gene>
    <name evidence="2" type="ORF">PGLA1383_LOCUS52881</name>
</gene>
<dbReference type="AlphaFoldDB" id="A0A813HHA3"/>
<protein>
    <submittedName>
        <fullName evidence="2">Uncharacterized protein</fullName>
    </submittedName>
</protein>
<feature type="non-terminal residue" evidence="2">
    <location>
        <position position="243"/>
    </location>
</feature>
<dbReference type="Proteomes" id="UP000654075">
    <property type="component" value="Unassembled WGS sequence"/>
</dbReference>
<organism evidence="2 3">
    <name type="scientific">Polarella glacialis</name>
    <name type="common">Dinoflagellate</name>
    <dbReference type="NCBI Taxonomy" id="89957"/>
    <lineage>
        <taxon>Eukaryota</taxon>
        <taxon>Sar</taxon>
        <taxon>Alveolata</taxon>
        <taxon>Dinophyceae</taxon>
        <taxon>Suessiales</taxon>
        <taxon>Suessiaceae</taxon>
        <taxon>Polarella</taxon>
    </lineage>
</organism>
<keyword evidence="3" id="KW-1185">Reference proteome</keyword>
<feature type="compositionally biased region" description="Low complexity" evidence="1">
    <location>
        <begin position="218"/>
        <end position="237"/>
    </location>
</feature>
<feature type="region of interest" description="Disordered" evidence="1">
    <location>
        <begin position="1"/>
        <end position="51"/>
    </location>
</feature>